<feature type="domain" description="Calponin-homology (CH)" evidence="3">
    <location>
        <begin position="219"/>
        <end position="334"/>
    </location>
</feature>
<dbReference type="InterPro" id="IPR003096">
    <property type="entry name" value="SM22_calponin"/>
</dbReference>
<sequence length="399" mass="45680">MRIADTYPDFSTWKEIKHQSSRRYLTDLWSRCKKITNLVHSICIQWIFGYRLCFSTFLDCEERIRFCLSFNFDDMSRSGKDFHSENSLILLYAQLFSIRLGVEREPQATTIDGRTDGQSVETSVVVAAFLEERACVCLSVCPSSVSYVRVAGPRNTQRESRRDRRLRLRRRRFIDLRIYIVARFTDDLSDTAVVNMANHGPSYGLSRELEKKNQARFSLEEAIEVLLWVESVTQLPYACDPTTCQSAADVAELLKDGVHLCKLINRLLNNGGRAPYNPKPKMPFQKMENISNFLEACKSYGVAEISCFQTVDLYENKQCYKVIECLRSLAAVAQARGADVEFPPWVVRLSHSRPRQFPESVMRRGEMVIPLQYGTNKCASQKGMTPYGLARQIKPDPSG</sequence>
<dbReference type="PANTHER" id="PTHR47385">
    <property type="entry name" value="CALPONIN"/>
    <property type="match status" value="1"/>
</dbReference>
<dbReference type="PROSITE" id="PS50021">
    <property type="entry name" value="CH"/>
    <property type="match status" value="1"/>
</dbReference>
<dbReference type="EMBL" id="JAVFWL010000002">
    <property type="protein sequence ID" value="KAK6732355.1"/>
    <property type="molecule type" value="Genomic_DNA"/>
</dbReference>
<dbReference type="PROSITE" id="PS01052">
    <property type="entry name" value="CALPONIN_1"/>
    <property type="match status" value="1"/>
</dbReference>
<dbReference type="SMART" id="SM00033">
    <property type="entry name" value="CH"/>
    <property type="match status" value="1"/>
</dbReference>
<dbReference type="PROSITE" id="PS51122">
    <property type="entry name" value="CALPONIN_2"/>
    <property type="match status" value="1"/>
</dbReference>
<dbReference type="InterPro" id="IPR001715">
    <property type="entry name" value="CH_dom"/>
</dbReference>
<proteinExistence type="inferred from homology"/>
<dbReference type="SUPFAM" id="SSF47576">
    <property type="entry name" value="Calponin-homology domain, CH-domain"/>
    <property type="match status" value="1"/>
</dbReference>
<dbReference type="InterPro" id="IPR036872">
    <property type="entry name" value="CH_dom_sf"/>
</dbReference>
<dbReference type="Gene3D" id="1.10.418.10">
    <property type="entry name" value="Calponin-like domain"/>
    <property type="match status" value="1"/>
</dbReference>
<dbReference type="Pfam" id="PF00307">
    <property type="entry name" value="CH"/>
    <property type="match status" value="1"/>
</dbReference>
<dbReference type="InterPro" id="IPR050606">
    <property type="entry name" value="Calponin-like"/>
</dbReference>
<dbReference type="InterPro" id="IPR000557">
    <property type="entry name" value="Calponin_repeat"/>
</dbReference>
<evidence type="ECO:0000313" key="5">
    <source>
        <dbReference type="Proteomes" id="UP001303046"/>
    </source>
</evidence>
<dbReference type="Pfam" id="PF00402">
    <property type="entry name" value="Calponin"/>
    <property type="match status" value="1"/>
</dbReference>
<comment type="caution">
    <text evidence="4">The sequence shown here is derived from an EMBL/GenBank/DDBJ whole genome shotgun (WGS) entry which is preliminary data.</text>
</comment>
<dbReference type="PANTHER" id="PTHR47385:SF19">
    <property type="entry name" value="TRANSGELIN"/>
    <property type="match status" value="1"/>
</dbReference>
<keyword evidence="5" id="KW-1185">Reference proteome</keyword>
<organism evidence="4 5">
    <name type="scientific">Necator americanus</name>
    <name type="common">Human hookworm</name>
    <dbReference type="NCBI Taxonomy" id="51031"/>
    <lineage>
        <taxon>Eukaryota</taxon>
        <taxon>Metazoa</taxon>
        <taxon>Ecdysozoa</taxon>
        <taxon>Nematoda</taxon>
        <taxon>Chromadorea</taxon>
        <taxon>Rhabditida</taxon>
        <taxon>Rhabditina</taxon>
        <taxon>Rhabditomorpha</taxon>
        <taxon>Strongyloidea</taxon>
        <taxon>Ancylostomatidae</taxon>
        <taxon>Bunostominae</taxon>
        <taxon>Necator</taxon>
    </lineage>
</organism>
<comment type="similarity">
    <text evidence="1 2">Belongs to the calponin family.</text>
</comment>
<protein>
    <recommendedName>
        <fullName evidence="2">Transgelin</fullName>
    </recommendedName>
</protein>
<evidence type="ECO:0000259" key="3">
    <source>
        <dbReference type="PROSITE" id="PS50021"/>
    </source>
</evidence>
<name>A0ABR1C2I7_NECAM</name>
<evidence type="ECO:0000256" key="1">
    <source>
        <dbReference type="ARBA" id="ARBA00009631"/>
    </source>
</evidence>
<gene>
    <name evidence="4" type="primary">Necator_chrII.g4420</name>
    <name evidence="4" type="ORF">RB195_016628</name>
</gene>
<evidence type="ECO:0000313" key="4">
    <source>
        <dbReference type="EMBL" id="KAK6732355.1"/>
    </source>
</evidence>
<evidence type="ECO:0000256" key="2">
    <source>
        <dbReference type="RuleBase" id="RU361224"/>
    </source>
</evidence>
<accession>A0ABR1C2I7</accession>
<dbReference type="PRINTS" id="PR00888">
    <property type="entry name" value="SM22CALPONIN"/>
</dbReference>
<dbReference type="Proteomes" id="UP001303046">
    <property type="component" value="Unassembled WGS sequence"/>
</dbReference>
<reference evidence="4 5" key="1">
    <citation type="submission" date="2023-08" db="EMBL/GenBank/DDBJ databases">
        <title>A Necator americanus chromosomal reference genome.</title>
        <authorList>
            <person name="Ilik V."/>
            <person name="Petrzelkova K.J."/>
            <person name="Pardy F."/>
            <person name="Fuh T."/>
            <person name="Niatou-Singa F.S."/>
            <person name="Gouil Q."/>
            <person name="Baker L."/>
            <person name="Ritchie M.E."/>
            <person name="Jex A.R."/>
            <person name="Gazzola D."/>
            <person name="Li H."/>
            <person name="Toshio Fujiwara R."/>
            <person name="Zhan B."/>
            <person name="Aroian R.V."/>
            <person name="Pafco B."/>
            <person name="Schwarz E.M."/>
        </authorList>
    </citation>
    <scope>NUCLEOTIDE SEQUENCE [LARGE SCALE GENOMIC DNA]</scope>
    <source>
        <strain evidence="4 5">Aroian</strain>
        <tissue evidence="4">Whole animal</tissue>
    </source>
</reference>